<gene>
    <name evidence="2" type="ORF">A2G96_01360</name>
</gene>
<dbReference type="RefSeq" id="WP_062796077.1">
    <property type="nucleotide sequence ID" value="NZ_CP014844.1"/>
</dbReference>
<name>A0A142JEI4_9BURK</name>
<sequence>MGVDMRKQRNAILLVAMGLTPVLLTACGGGSESPDEGRGGGPPAAINQLDAECLAAPAVGQQVTATLTAAPLIQVATFQTKALGKTSFDGGNYDTLELKLLHGIYDWGGKDALVYIDPMSPIFPIGVTEYNHRSTGNYNKYRRFTYTDMVTGQTGTPSLVGMKPNETRSFTMAEADATALATKPQPTLVPISRVVDVAVQYVGREDVTVKGVTYKGACKLVLHYERKDQGSLYPLPVLEGTAWLAPSAGVVKLSGAPLVGADMMTAETTGIVSVN</sequence>
<reference evidence="2 3" key="1">
    <citation type="submission" date="2016-03" db="EMBL/GenBank/DDBJ databases">
        <title>Complete genome sequence of a novel chlorpyrifos degrading bacterium, Cupriavidus nantongensis sp. X1.</title>
        <authorList>
            <person name="Fang L."/>
        </authorList>
    </citation>
    <scope>NUCLEOTIDE SEQUENCE [LARGE SCALE GENOMIC DNA]</scope>
    <source>
        <strain evidence="2 3">X1</strain>
    </source>
</reference>
<keyword evidence="3" id="KW-1185">Reference proteome</keyword>
<keyword evidence="1" id="KW-0732">Signal</keyword>
<evidence type="ECO:0008006" key="4">
    <source>
        <dbReference type="Google" id="ProtNLM"/>
    </source>
</evidence>
<evidence type="ECO:0000256" key="1">
    <source>
        <dbReference type="SAM" id="SignalP"/>
    </source>
</evidence>
<dbReference type="EMBL" id="CP014844">
    <property type="protein sequence ID" value="AMR76496.1"/>
    <property type="molecule type" value="Genomic_DNA"/>
</dbReference>
<organism evidence="2 3">
    <name type="scientific">Cupriavidus nantongensis</name>
    <dbReference type="NCBI Taxonomy" id="1796606"/>
    <lineage>
        <taxon>Bacteria</taxon>
        <taxon>Pseudomonadati</taxon>
        <taxon>Pseudomonadota</taxon>
        <taxon>Betaproteobacteria</taxon>
        <taxon>Burkholderiales</taxon>
        <taxon>Burkholderiaceae</taxon>
        <taxon>Cupriavidus</taxon>
    </lineage>
</organism>
<feature type="chain" id="PRO_5007497945" description="DUF3108 domain-containing protein" evidence="1">
    <location>
        <begin position="27"/>
        <end position="275"/>
    </location>
</feature>
<proteinExistence type="predicted"/>
<protein>
    <recommendedName>
        <fullName evidence="4">DUF3108 domain-containing protein</fullName>
    </recommendedName>
</protein>
<evidence type="ECO:0000313" key="2">
    <source>
        <dbReference type="EMBL" id="AMR76496.1"/>
    </source>
</evidence>
<evidence type="ECO:0000313" key="3">
    <source>
        <dbReference type="Proteomes" id="UP000075238"/>
    </source>
</evidence>
<accession>A0A142JEI4</accession>
<dbReference type="KEGG" id="cnan:A2G96_01360"/>
<dbReference type="PROSITE" id="PS51257">
    <property type="entry name" value="PROKAR_LIPOPROTEIN"/>
    <property type="match status" value="1"/>
</dbReference>
<feature type="signal peptide" evidence="1">
    <location>
        <begin position="1"/>
        <end position="26"/>
    </location>
</feature>
<dbReference type="Proteomes" id="UP000075238">
    <property type="component" value="Chromosome 1"/>
</dbReference>
<dbReference type="OrthoDB" id="8929633at2"/>
<dbReference type="AlphaFoldDB" id="A0A142JEI4"/>